<keyword evidence="2" id="KW-0663">Pyridoxal phosphate</keyword>
<dbReference type="AlphaFoldDB" id="A0A1X1FFY9"/>
<dbReference type="InterPro" id="IPR000634">
    <property type="entry name" value="Ser/Thr_deHydtase_PyrdxlP-BS"/>
</dbReference>
<dbReference type="PROSITE" id="PS00165">
    <property type="entry name" value="DEHYDRATASE_SER_THR"/>
    <property type="match status" value="1"/>
</dbReference>
<dbReference type="GO" id="GO:1901605">
    <property type="term" value="P:alpha-amino acid metabolic process"/>
    <property type="evidence" value="ECO:0007669"/>
    <property type="project" value="UniProtKB-ARBA"/>
</dbReference>
<dbReference type="EC" id="4.3.1.18" evidence="3"/>
<protein>
    <submittedName>
        <fullName evidence="3">D-serine dehydratase</fullName>
        <ecNumber evidence="3">4.3.1.18</ecNumber>
    </submittedName>
</protein>
<dbReference type="Gene3D" id="3.40.50.1100">
    <property type="match status" value="1"/>
</dbReference>
<dbReference type="GO" id="GO:0030170">
    <property type="term" value="F:pyridoxal phosphate binding"/>
    <property type="evidence" value="ECO:0007669"/>
    <property type="project" value="InterPro"/>
</dbReference>
<keyword evidence="3" id="KW-0456">Lyase</keyword>
<evidence type="ECO:0000256" key="1">
    <source>
        <dbReference type="ARBA" id="ARBA00001933"/>
    </source>
</evidence>
<reference evidence="3 4" key="1">
    <citation type="journal article" date="2017" name="Front. Microbiol.">
        <title>The Histidine Decarboxylase Gene Cluster of Lactobacillus parabuchneri Was Gained by Horizontal Gene Transfer and Is Mobile within the Species.</title>
        <authorList>
            <person name="Wuthrich D."/>
            <person name="Berthoud H."/>
            <person name="Wechsler D."/>
            <person name="Eugster E."/>
            <person name="Irmler S."/>
            <person name="Bruggmann R."/>
        </authorList>
    </citation>
    <scope>NUCLEOTIDE SEQUENCE [LARGE SCALE GENOMIC DNA]</scope>
    <source>
        <strain evidence="3 4">FAM23169</strain>
    </source>
</reference>
<evidence type="ECO:0000256" key="2">
    <source>
        <dbReference type="ARBA" id="ARBA00022898"/>
    </source>
</evidence>
<dbReference type="SUPFAM" id="SSF53686">
    <property type="entry name" value="Tryptophan synthase beta subunit-like PLP-dependent enzymes"/>
    <property type="match status" value="1"/>
</dbReference>
<comment type="caution">
    <text evidence="3">The sequence shown here is derived from an EMBL/GenBank/DDBJ whole genome shotgun (WGS) entry which is preliminary data.</text>
</comment>
<dbReference type="InterPro" id="IPR036052">
    <property type="entry name" value="TrpB-like_PALP_sf"/>
</dbReference>
<dbReference type="Proteomes" id="UP000193009">
    <property type="component" value="Unassembled WGS sequence"/>
</dbReference>
<sequence>MDNTQTLTDQYPQVKEMMAKKPIFWKNPDYGKSADLPFSKEEIFDAVARWDRFAPFIEAAFPETANMHGIIESPLIRLDKMKQLFNQDHQTAIAGSLFLKADSQLPISGSIKSRGGIYEV</sequence>
<dbReference type="GO" id="GO:0008721">
    <property type="term" value="F:D-serine ammonia-lyase activity"/>
    <property type="evidence" value="ECO:0007669"/>
    <property type="project" value="UniProtKB-EC"/>
</dbReference>
<dbReference type="EMBL" id="MSBD01000024">
    <property type="protein sequence ID" value="ORN30077.1"/>
    <property type="molecule type" value="Genomic_DNA"/>
</dbReference>
<comment type="cofactor">
    <cofactor evidence="1">
        <name>pyridoxal 5'-phosphate</name>
        <dbReference type="ChEBI" id="CHEBI:597326"/>
    </cofactor>
</comment>
<name>A0A1X1FFY9_9LACO</name>
<gene>
    <name evidence="3" type="ORF">FAM23169_01091</name>
</gene>
<organism evidence="3 4">
    <name type="scientific">Lentilactobacillus parabuchneri</name>
    <dbReference type="NCBI Taxonomy" id="152331"/>
    <lineage>
        <taxon>Bacteria</taxon>
        <taxon>Bacillati</taxon>
        <taxon>Bacillota</taxon>
        <taxon>Bacilli</taxon>
        <taxon>Lactobacillales</taxon>
        <taxon>Lactobacillaceae</taxon>
        <taxon>Lentilactobacillus</taxon>
    </lineage>
</organism>
<evidence type="ECO:0000313" key="4">
    <source>
        <dbReference type="Proteomes" id="UP000193009"/>
    </source>
</evidence>
<keyword evidence="4" id="KW-1185">Reference proteome</keyword>
<evidence type="ECO:0000313" key="3">
    <source>
        <dbReference type="EMBL" id="ORN30077.1"/>
    </source>
</evidence>
<proteinExistence type="predicted"/>
<accession>A0A1X1FFY9</accession>